<keyword evidence="3 5" id="KW-1133">Transmembrane helix</keyword>
<dbReference type="Pfam" id="PF04172">
    <property type="entry name" value="LrgB"/>
    <property type="match status" value="1"/>
</dbReference>
<name>A0ABX1QYP5_9ALTE</name>
<feature type="transmembrane region" description="Helical" evidence="5">
    <location>
        <begin position="12"/>
        <end position="34"/>
    </location>
</feature>
<feature type="transmembrane region" description="Helical" evidence="5">
    <location>
        <begin position="218"/>
        <end position="239"/>
    </location>
</feature>
<evidence type="ECO:0000313" key="7">
    <source>
        <dbReference type="Proteomes" id="UP000709336"/>
    </source>
</evidence>
<feature type="transmembrane region" description="Helical" evidence="5">
    <location>
        <begin position="76"/>
        <end position="95"/>
    </location>
</feature>
<gene>
    <name evidence="6" type="ORF">HCJ96_04830</name>
</gene>
<keyword evidence="4 5" id="KW-0472">Membrane</keyword>
<proteinExistence type="predicted"/>
<reference evidence="6 7" key="1">
    <citation type="submission" date="2020-03" db="EMBL/GenBank/DDBJ databases">
        <title>Alteromonas ponticola sp. nov., isolated from seawater.</title>
        <authorList>
            <person name="Yoon J.-H."/>
            <person name="Kim Y.-O."/>
        </authorList>
    </citation>
    <scope>NUCLEOTIDE SEQUENCE [LARGE SCALE GENOMIC DNA]</scope>
    <source>
        <strain evidence="6 7">MYP5</strain>
    </source>
</reference>
<dbReference type="RefSeq" id="WP_169209897.1">
    <property type="nucleotide sequence ID" value="NZ_JAATNW010000002.1"/>
</dbReference>
<feature type="transmembrane region" description="Helical" evidence="5">
    <location>
        <begin position="161"/>
        <end position="182"/>
    </location>
</feature>
<evidence type="ECO:0000256" key="5">
    <source>
        <dbReference type="SAM" id="Phobius"/>
    </source>
</evidence>
<comment type="caution">
    <text evidence="6">The sequence shown here is derived from an EMBL/GenBank/DDBJ whole genome shotgun (WGS) entry which is preliminary data.</text>
</comment>
<evidence type="ECO:0000256" key="1">
    <source>
        <dbReference type="ARBA" id="ARBA00004141"/>
    </source>
</evidence>
<keyword evidence="7" id="KW-1185">Reference proteome</keyword>
<evidence type="ECO:0000313" key="6">
    <source>
        <dbReference type="EMBL" id="NMH59344.1"/>
    </source>
</evidence>
<keyword evidence="2 5" id="KW-0812">Transmembrane</keyword>
<sequence length="243" mass="25436">MSEIVIQFQQVAASILSLSGLFWIGITVTIYVFSKRIHTLTGNHPLTLPLVISALVLGGLLFVLDVPVSEFQRATSLIHWLLGPVTVALAVPLHHQYQRIAGLGWRLWVAIVAGGVIAPALAWFTLYLFNAPLMLSMTMLVKSITTPLAMETAALTGGVPAIAAVFVISTGVVGAMVCPWVFKLLGGNNPAAQGVALGTVAHAIGTAKALQLSELTGALAAISLSLNGVLTAFVLPVLISTLE</sequence>
<evidence type="ECO:0000256" key="3">
    <source>
        <dbReference type="ARBA" id="ARBA00022989"/>
    </source>
</evidence>
<organism evidence="6 7">
    <name type="scientific">Alteromonas ponticola</name>
    <dbReference type="NCBI Taxonomy" id="2720613"/>
    <lineage>
        <taxon>Bacteria</taxon>
        <taxon>Pseudomonadati</taxon>
        <taxon>Pseudomonadota</taxon>
        <taxon>Gammaproteobacteria</taxon>
        <taxon>Alteromonadales</taxon>
        <taxon>Alteromonadaceae</taxon>
        <taxon>Alteromonas/Salinimonas group</taxon>
        <taxon>Alteromonas</taxon>
    </lineage>
</organism>
<dbReference type="PANTHER" id="PTHR30249">
    <property type="entry name" value="PUTATIVE SEROTONIN TRANSPORTER"/>
    <property type="match status" value="1"/>
</dbReference>
<dbReference type="PANTHER" id="PTHR30249:SF0">
    <property type="entry name" value="PLASTIDAL GLYCOLATE_GLYCERATE TRANSLOCATOR 1, CHLOROPLASTIC"/>
    <property type="match status" value="1"/>
</dbReference>
<dbReference type="Proteomes" id="UP000709336">
    <property type="component" value="Unassembled WGS sequence"/>
</dbReference>
<feature type="transmembrane region" description="Helical" evidence="5">
    <location>
        <begin position="107"/>
        <end position="129"/>
    </location>
</feature>
<feature type="transmembrane region" description="Helical" evidence="5">
    <location>
        <begin position="46"/>
        <end position="64"/>
    </location>
</feature>
<evidence type="ECO:0000256" key="4">
    <source>
        <dbReference type="ARBA" id="ARBA00023136"/>
    </source>
</evidence>
<evidence type="ECO:0000256" key="2">
    <source>
        <dbReference type="ARBA" id="ARBA00022692"/>
    </source>
</evidence>
<protein>
    <submittedName>
        <fullName evidence="6">LrgB family protein</fullName>
    </submittedName>
</protein>
<comment type="subcellular location">
    <subcellularLocation>
        <location evidence="1">Membrane</location>
        <topology evidence="1">Multi-pass membrane protein</topology>
    </subcellularLocation>
</comment>
<dbReference type="EMBL" id="JAATNW010000002">
    <property type="protein sequence ID" value="NMH59344.1"/>
    <property type="molecule type" value="Genomic_DNA"/>
</dbReference>
<accession>A0ABX1QYP5</accession>
<dbReference type="InterPro" id="IPR007300">
    <property type="entry name" value="CidB/LrgB"/>
</dbReference>